<dbReference type="InterPro" id="IPR002126">
    <property type="entry name" value="Cadherin-like_dom"/>
</dbReference>
<evidence type="ECO:0000256" key="11">
    <source>
        <dbReference type="PROSITE-ProRule" id="PRU00043"/>
    </source>
</evidence>
<dbReference type="PANTHER" id="PTHR24028:SF236">
    <property type="entry name" value="PROTOCADHERIN GAMMA-C3"/>
    <property type="match status" value="1"/>
</dbReference>
<dbReference type="FunFam" id="2.60.40.60:FF:000018">
    <property type="entry name" value="Protocadherin gamma c3"/>
    <property type="match status" value="2"/>
</dbReference>
<keyword evidence="6 11" id="KW-0106">Calcium</keyword>
<dbReference type="PRINTS" id="PR00205">
    <property type="entry name" value="CADHERIN"/>
</dbReference>
<dbReference type="FunFam" id="2.60.40.60:FF:000129">
    <property type="entry name" value="protocadherin alpha-C2 isoform X1"/>
    <property type="match status" value="1"/>
</dbReference>
<comment type="function">
    <text evidence="1">Potential calcium-dependent cell-adhesion protein. May be involved in the establishment and maintenance of specific neuronal connections in the brain.</text>
</comment>
<dbReference type="PROSITE" id="PS00232">
    <property type="entry name" value="CADHERIN_1"/>
    <property type="match status" value="4"/>
</dbReference>
<dbReference type="FunFam" id="2.60.40.60:FF:000006">
    <property type="entry name" value="Protocadherin alpha 2"/>
    <property type="match status" value="1"/>
</dbReference>
<keyword evidence="8" id="KW-1133">Transmembrane helix</keyword>
<evidence type="ECO:0000256" key="1">
    <source>
        <dbReference type="ARBA" id="ARBA00003436"/>
    </source>
</evidence>
<evidence type="ECO:0000259" key="12">
    <source>
        <dbReference type="PROSITE" id="PS50268"/>
    </source>
</evidence>
<dbReference type="Proteomes" id="UP000694393">
    <property type="component" value="Unplaced"/>
</dbReference>
<evidence type="ECO:0000256" key="2">
    <source>
        <dbReference type="ARBA" id="ARBA00004167"/>
    </source>
</evidence>
<evidence type="ECO:0000313" key="14">
    <source>
        <dbReference type="Proteomes" id="UP000694393"/>
    </source>
</evidence>
<evidence type="ECO:0000256" key="5">
    <source>
        <dbReference type="ARBA" id="ARBA00022737"/>
    </source>
</evidence>
<dbReference type="InterPro" id="IPR015919">
    <property type="entry name" value="Cadherin-like_sf"/>
</dbReference>
<dbReference type="GO" id="GO:0005886">
    <property type="term" value="C:plasma membrane"/>
    <property type="evidence" value="ECO:0007669"/>
    <property type="project" value="InterPro"/>
</dbReference>
<dbReference type="InterPro" id="IPR050174">
    <property type="entry name" value="Protocadherin/Cadherin-CA"/>
</dbReference>
<proteinExistence type="predicted"/>
<dbReference type="PANTHER" id="PTHR24028">
    <property type="entry name" value="CADHERIN-87A"/>
    <property type="match status" value="1"/>
</dbReference>
<feature type="domain" description="Cadherin" evidence="12">
    <location>
        <begin position="601"/>
        <end position="705"/>
    </location>
</feature>
<dbReference type="InterPro" id="IPR020894">
    <property type="entry name" value="Cadherin_CS"/>
</dbReference>
<name>A0A8C8SB63_9SAUR</name>
<feature type="domain" description="Cadherin" evidence="12">
    <location>
        <begin position="141"/>
        <end position="249"/>
    </location>
</feature>
<feature type="domain" description="Cadherin" evidence="12">
    <location>
        <begin position="491"/>
        <end position="600"/>
    </location>
</feature>
<feature type="domain" description="Cadherin" evidence="12">
    <location>
        <begin position="706"/>
        <end position="815"/>
    </location>
</feature>
<evidence type="ECO:0000256" key="6">
    <source>
        <dbReference type="ARBA" id="ARBA00022837"/>
    </source>
</evidence>
<dbReference type="FunFam" id="2.60.40.60:FF:000001">
    <property type="entry name" value="Protocadherin alpha 2"/>
    <property type="match status" value="1"/>
</dbReference>
<keyword evidence="10" id="KW-0325">Glycoprotein</keyword>
<feature type="domain" description="Cadherin" evidence="12">
    <location>
        <begin position="250"/>
        <end position="381"/>
    </location>
</feature>
<keyword evidence="14" id="KW-1185">Reference proteome</keyword>
<dbReference type="FunFam" id="2.60.40.60:FF:000002">
    <property type="entry name" value="Protocadherin alpha 2"/>
    <property type="match status" value="2"/>
</dbReference>
<evidence type="ECO:0000256" key="8">
    <source>
        <dbReference type="ARBA" id="ARBA00022989"/>
    </source>
</evidence>
<dbReference type="Ensembl" id="ENSPCET00000018982.1">
    <property type="protein sequence ID" value="ENSPCEP00000018363.1"/>
    <property type="gene ID" value="ENSPCEG00000014287.1"/>
</dbReference>
<evidence type="ECO:0000256" key="3">
    <source>
        <dbReference type="ARBA" id="ARBA00022692"/>
    </source>
</evidence>
<keyword evidence="7" id="KW-0130">Cell adhesion</keyword>
<keyword evidence="9" id="KW-0472">Membrane</keyword>
<dbReference type="PROSITE" id="PS50268">
    <property type="entry name" value="CADHERIN_2"/>
    <property type="match status" value="7"/>
</dbReference>
<accession>A0A8C8SB63</accession>
<sequence length="882" mass="95476">SAGTPSPSSPELAKSVWRLGPLCLFFLCLFLHISSAQIRYTIPEELTRGAFVGNIAKDLGTEVAKLAAANLQVLSDSDSQYLSVNVNSGVIVVNDRIDREHLCGQYPRCFLHLKLAIDNPVELYRIEVEILDINDNPPEFPSGETTLQIYELASLGARFPIAQAQDPDVGSNALQTYRLSANENFSLNVKARTDGCKFPELVLERALDREQRAVHHLVLTAEDGGSPPMSSKTRIAVQVLDANDNHPVFDTPAYRARLVENSPSGTLVIQLNATDMDEGPNGDLRYSLSSHNSEAVRRIFAVHEQTGEIRVQGDIDFEEASLYELEVEAKDMGSPTMEQHCTLCGASPTCSLPLQLVLESPLQLHRLEVEILDVNDNAPRFPKTEVSLELTEVANPGTRLPLEVAEDPDMGSGSIATYHLSPSDHFALSISLRGDGVKMPEIVLEKALDREKVVAHHLTLTALDGGSPVRSGTARITVHVLDANDNPPVCDPPISKVFLEENVPVGTLVTQLNVTDLDEGPNGEVEYSFKPSNNAPDKLLHLFSLDPWTGQIRTKGLLDYEDSSAYELTIRARDKGSPAMEGHCSLRVELVDVNDNSPDIVLTSLSSPVLEDAPPGTVIALIGAKDSDSGGNGHVHLQMRDHLPFTLVSSFQGQYSLVTAGPLDREKAGEYNITITATDSGSPRRATEKTISLQISDVNDNTPHFSSPSYTAHIQENTLPGASVLSVSASDPDMGSNSKLSYSILDSGVQALPLSTYFHINPENGTISTLRALDYEQEKVFQVPVQVKDAGAPPLSSTATVHVFVLDENDNTPTIVYPPALQGSAFHQTVPLAAQPDSPLFSFSPFKAAVASWGKCIPFTWTARGRGKVQAVCNGGGRPDCE</sequence>
<protein>
    <recommendedName>
        <fullName evidence="12">Cadherin domain-containing protein</fullName>
    </recommendedName>
</protein>
<keyword evidence="4" id="KW-0732">Signal</keyword>
<evidence type="ECO:0000313" key="13">
    <source>
        <dbReference type="Ensembl" id="ENSPCEP00000018363.1"/>
    </source>
</evidence>
<feature type="domain" description="Cadherin" evidence="12">
    <location>
        <begin position="34"/>
        <end position="140"/>
    </location>
</feature>
<keyword evidence="5" id="KW-0677">Repeat</keyword>
<dbReference type="AlphaFoldDB" id="A0A8C8SB63"/>
<evidence type="ECO:0000256" key="4">
    <source>
        <dbReference type="ARBA" id="ARBA00022729"/>
    </source>
</evidence>
<dbReference type="CDD" id="cd11304">
    <property type="entry name" value="Cadherin_repeat"/>
    <property type="match status" value="7"/>
</dbReference>
<dbReference type="GO" id="GO:0007156">
    <property type="term" value="P:homophilic cell adhesion via plasma membrane adhesion molecules"/>
    <property type="evidence" value="ECO:0007669"/>
    <property type="project" value="InterPro"/>
</dbReference>
<evidence type="ECO:0000256" key="9">
    <source>
        <dbReference type="ARBA" id="ARBA00023136"/>
    </source>
</evidence>
<dbReference type="InterPro" id="IPR013164">
    <property type="entry name" value="Cadherin_N"/>
</dbReference>
<feature type="domain" description="Cadherin" evidence="12">
    <location>
        <begin position="382"/>
        <end position="490"/>
    </location>
</feature>
<reference evidence="13" key="2">
    <citation type="submission" date="2025-09" db="UniProtKB">
        <authorList>
            <consortium name="Ensembl"/>
        </authorList>
    </citation>
    <scope>IDENTIFICATION</scope>
</reference>
<comment type="subcellular location">
    <subcellularLocation>
        <location evidence="2">Membrane</location>
        <topology evidence="2">Single-pass membrane protein</topology>
    </subcellularLocation>
</comment>
<dbReference type="GO" id="GO:0005509">
    <property type="term" value="F:calcium ion binding"/>
    <property type="evidence" value="ECO:0007669"/>
    <property type="project" value="UniProtKB-UniRule"/>
</dbReference>
<dbReference type="SMART" id="SM00112">
    <property type="entry name" value="CA"/>
    <property type="match status" value="7"/>
</dbReference>
<organism evidence="13 14">
    <name type="scientific">Pelusios castaneus</name>
    <name type="common">West African mud turtle</name>
    <dbReference type="NCBI Taxonomy" id="367368"/>
    <lineage>
        <taxon>Eukaryota</taxon>
        <taxon>Metazoa</taxon>
        <taxon>Chordata</taxon>
        <taxon>Craniata</taxon>
        <taxon>Vertebrata</taxon>
        <taxon>Euteleostomi</taxon>
        <taxon>Archelosauria</taxon>
        <taxon>Testudinata</taxon>
        <taxon>Testudines</taxon>
        <taxon>Pleurodira</taxon>
        <taxon>Pelomedusidae</taxon>
        <taxon>Pelusios</taxon>
    </lineage>
</organism>
<keyword evidence="3" id="KW-0812">Transmembrane</keyword>
<evidence type="ECO:0000256" key="10">
    <source>
        <dbReference type="ARBA" id="ARBA00023180"/>
    </source>
</evidence>
<evidence type="ECO:0000256" key="7">
    <source>
        <dbReference type="ARBA" id="ARBA00022889"/>
    </source>
</evidence>
<reference evidence="13" key="1">
    <citation type="submission" date="2025-08" db="UniProtKB">
        <authorList>
            <consortium name="Ensembl"/>
        </authorList>
    </citation>
    <scope>IDENTIFICATION</scope>
</reference>
<dbReference type="SUPFAM" id="SSF49313">
    <property type="entry name" value="Cadherin-like"/>
    <property type="match status" value="7"/>
</dbReference>
<dbReference type="Gene3D" id="2.60.40.60">
    <property type="entry name" value="Cadherins"/>
    <property type="match status" value="7"/>
</dbReference>
<dbReference type="Pfam" id="PF00028">
    <property type="entry name" value="Cadherin"/>
    <property type="match status" value="6"/>
</dbReference>
<dbReference type="Pfam" id="PF08266">
    <property type="entry name" value="Cadherin_2"/>
    <property type="match status" value="1"/>
</dbReference>